<dbReference type="EMBL" id="NUAP01000049">
    <property type="protein sequence ID" value="PEN85424.1"/>
    <property type="molecule type" value="Genomic_DNA"/>
</dbReference>
<reference evidence="6 7" key="2">
    <citation type="submission" date="2017-09" db="EMBL/GenBank/DDBJ databases">
        <title>Large-scale bioinformatics analysis of Bacillus genomes uncovers conserved roles of natural products in bacterial physiology.</title>
        <authorList>
            <consortium name="Agbiome Team Llc"/>
            <person name="Bleich R.M."/>
            <person name="Grubbs K.J."/>
            <person name="Santa Maria K.C."/>
            <person name="Allen S.E."/>
            <person name="Farag S."/>
            <person name="Shank E.A."/>
            <person name="Bowers A."/>
        </authorList>
    </citation>
    <scope>NUCLEOTIDE SEQUENCE [LARGE SCALE GENOMIC DNA]</scope>
    <source>
        <strain evidence="3 6">AFS021349</strain>
        <strain evidence="4 7">AFS042148</strain>
    </source>
</reference>
<evidence type="ECO:0000313" key="2">
    <source>
        <dbReference type="EMBL" id="PEN85424.1"/>
    </source>
</evidence>
<dbReference type="Proteomes" id="UP000220078">
    <property type="component" value="Unassembled WGS sequence"/>
</dbReference>
<dbReference type="EMBL" id="NUSY01000027">
    <property type="protein sequence ID" value="PHE10340.1"/>
    <property type="molecule type" value="Genomic_DNA"/>
</dbReference>
<dbReference type="Proteomes" id="UP000220841">
    <property type="component" value="Unassembled WGS sequence"/>
</dbReference>
<dbReference type="AlphaFoldDB" id="A0A2B5YBV7"/>
<evidence type="ECO:0000313" key="4">
    <source>
        <dbReference type="EMBL" id="PHE10340.1"/>
    </source>
</evidence>
<protein>
    <submittedName>
        <fullName evidence="3">Uncharacterized protein</fullName>
    </submittedName>
</protein>
<evidence type="ECO:0000313" key="1">
    <source>
        <dbReference type="EMBL" id="PEI86301.1"/>
    </source>
</evidence>
<evidence type="ECO:0000313" key="3">
    <source>
        <dbReference type="EMBL" id="PEQ01144.1"/>
    </source>
</evidence>
<name>A0A2B5YBV7_9BACI</name>
<dbReference type="Proteomes" id="UP000220969">
    <property type="component" value="Unassembled WGS sequence"/>
</dbReference>
<evidence type="ECO:0000313" key="6">
    <source>
        <dbReference type="Proteomes" id="UP000220841"/>
    </source>
</evidence>
<comment type="caution">
    <text evidence="3">The sequence shown here is derived from an EMBL/GenBank/DDBJ whole genome shotgun (WGS) entry which is preliminary data.</text>
</comment>
<reference evidence="1 5" key="1">
    <citation type="submission" date="2017-09" db="EMBL/GenBank/DDBJ databases">
        <title>Large-scale bioinformatics analysis of Bacillus genomes uncovers conserved roles of natural products in bacterial physiology.</title>
        <authorList>
            <consortium name="Agbiome Team Llc"/>
            <person name="Bleich R.M."/>
            <person name="Kirk G.J."/>
            <person name="Santa Maria K.C."/>
            <person name="Allen S.E."/>
            <person name="Farag S."/>
            <person name="Shank E.A."/>
            <person name="Bowers A."/>
        </authorList>
    </citation>
    <scope>NUCLEOTIDE SEQUENCE [LARGE SCALE GENOMIC DNA]</scope>
    <source>
        <strain evidence="1">AFS005430</strain>
        <strain evidence="2 5">AFS027629</strain>
    </source>
</reference>
<gene>
    <name evidence="2" type="ORF">CN551_25365</name>
    <name evidence="3" type="ORF">CN585_22140</name>
    <name evidence="1" type="ORF">CN678_12840</name>
    <name evidence="4" type="ORF">COF62_18240</name>
</gene>
<dbReference type="EMBL" id="NUEH01000026">
    <property type="protein sequence ID" value="PEI86301.1"/>
    <property type="molecule type" value="Genomic_DNA"/>
</dbReference>
<evidence type="ECO:0000313" key="5">
    <source>
        <dbReference type="Proteomes" id="UP000220078"/>
    </source>
</evidence>
<evidence type="ECO:0000313" key="7">
    <source>
        <dbReference type="Proteomes" id="UP000224044"/>
    </source>
</evidence>
<dbReference type="Proteomes" id="UP000224044">
    <property type="component" value="Unassembled WGS sequence"/>
</dbReference>
<proteinExistence type="predicted"/>
<dbReference type="RefSeq" id="WP_033663005.1">
    <property type="nucleotide sequence ID" value="NZ_CP036094.1"/>
</dbReference>
<accession>A0A2B5YBV7</accession>
<dbReference type="EMBL" id="NUBY01000123">
    <property type="protein sequence ID" value="PEQ01144.1"/>
    <property type="molecule type" value="Genomic_DNA"/>
</dbReference>
<sequence>MCYVEKWIGNYLDESHYKHKYSFMKMQDNEAFKAGKLGTVYMYRFEKCGKEKLKFKSNNEISNEFLNM</sequence>
<organism evidence="3 6">
    <name type="scientific">Bacillus toyonensis</name>
    <dbReference type="NCBI Taxonomy" id="155322"/>
    <lineage>
        <taxon>Bacteria</taxon>
        <taxon>Bacillati</taxon>
        <taxon>Bacillota</taxon>
        <taxon>Bacilli</taxon>
        <taxon>Bacillales</taxon>
        <taxon>Bacillaceae</taxon>
        <taxon>Bacillus</taxon>
        <taxon>Bacillus cereus group</taxon>
    </lineage>
</organism>